<dbReference type="RefSeq" id="WP_034791440.1">
    <property type="nucleotide sequence ID" value="NZ_JMPJ01000053.1"/>
</dbReference>
<dbReference type="HAMAP" id="MF_01896">
    <property type="entry name" value="DNA_gyrase_inhibitor"/>
    <property type="match status" value="1"/>
</dbReference>
<evidence type="ECO:0000256" key="2">
    <source>
        <dbReference type="ARBA" id="ARBA00023016"/>
    </source>
</evidence>
<dbReference type="Gene3D" id="3.20.80.10">
    <property type="entry name" value="Regulatory factor, effector binding domain"/>
    <property type="match status" value="1"/>
</dbReference>
<evidence type="ECO:0000259" key="4">
    <source>
        <dbReference type="SMART" id="SM00871"/>
    </source>
</evidence>
<dbReference type="AlphaFoldDB" id="A0A085GB31"/>
<sequence>MAFMIVERPAKKLVSYRVIGPYEKSIKEGFRHLMDWSQRHHQKHLEWLTLFHDDPETTPAEKLRADPSVCVADNFILDDAEGLCLQTLPGGTYAAYHTTIVDGNFAKAWQDFYYHHIAESGYRADGKACFEHYLSDGTANGIWEVVFYQHVEKIPTIR</sequence>
<dbReference type="PANTHER" id="PTHR40055:SF2">
    <property type="entry name" value="DNA GYRASE INHIBITOR"/>
    <property type="match status" value="1"/>
</dbReference>
<protein>
    <recommendedName>
        <fullName evidence="3">DNA gyrase inhibitor</fullName>
    </recommendedName>
</protein>
<dbReference type="SUPFAM" id="SSF55136">
    <property type="entry name" value="Probable bacterial effector-binding domain"/>
    <property type="match status" value="1"/>
</dbReference>
<comment type="similarity">
    <text evidence="3">Belongs to the DNA gyrase inhibitor family.</text>
</comment>
<dbReference type="GO" id="GO:0008657">
    <property type="term" value="F:DNA topoisomerase type II (double strand cut, ATP-hydrolyzing) inhibitor activity"/>
    <property type="evidence" value="ECO:0007669"/>
    <property type="project" value="UniProtKB-UniRule"/>
</dbReference>
<keyword evidence="2 3" id="KW-0346">Stress response</keyword>
<evidence type="ECO:0000256" key="3">
    <source>
        <dbReference type="HAMAP-Rule" id="MF_01896"/>
    </source>
</evidence>
<name>A0A085GB31_EWIA3</name>
<evidence type="ECO:0000313" key="5">
    <source>
        <dbReference type="EMBL" id="KFC80926.1"/>
    </source>
</evidence>
<reference evidence="5 6" key="1">
    <citation type="submission" date="2014-05" db="EMBL/GenBank/DDBJ databases">
        <title>ATOL: Assembling a taxonomically balanced genome-scale reconstruction of the evolutionary history of the Enterobacteriaceae.</title>
        <authorList>
            <person name="Plunkett G.III."/>
            <person name="Neeno-Eckwall E.C."/>
            <person name="Glasner J.D."/>
            <person name="Perna N.T."/>
        </authorList>
    </citation>
    <scope>NUCLEOTIDE SEQUENCE [LARGE SCALE GENOMIC DNA]</scope>
    <source>
        <strain evidence="5 6">ATCC 33852</strain>
    </source>
</reference>
<dbReference type="InterPro" id="IPR024911">
    <property type="entry name" value="SmbC"/>
</dbReference>
<accession>A0A085GB31</accession>
<comment type="function">
    <text evidence="3">Inhibits the supercoiling activity of DNA gyrase. Acts by inhibiting DNA gyrase at an early step, prior to (or at the step of) binding of DNA by the gyrase. It protects cells against toxins that target DNA gyrase, by inhibiting activity of these toxins and reducing the formation of lethal double-strand breaks in the cell.</text>
</comment>
<dbReference type="EMBL" id="JMPJ01000053">
    <property type="protein sequence ID" value="KFC80926.1"/>
    <property type="molecule type" value="Genomic_DNA"/>
</dbReference>
<keyword evidence="6" id="KW-1185">Reference proteome</keyword>
<dbReference type="SMART" id="SM00871">
    <property type="entry name" value="AraC_E_bind"/>
    <property type="match status" value="1"/>
</dbReference>
<comment type="subunit">
    <text evidence="3">Interacts with DNA gyrase.</text>
</comment>
<dbReference type="Proteomes" id="UP000028640">
    <property type="component" value="Unassembled WGS sequence"/>
</dbReference>
<dbReference type="eggNOG" id="COG3449">
    <property type="taxonomic scope" value="Bacteria"/>
</dbReference>
<comment type="caution">
    <text evidence="5">The sequence shown here is derived from an EMBL/GenBank/DDBJ whole genome shotgun (WGS) entry which is preliminary data.</text>
</comment>
<dbReference type="GeneID" id="78380587"/>
<dbReference type="InterPro" id="IPR011256">
    <property type="entry name" value="Reg_factor_effector_dom_sf"/>
</dbReference>
<evidence type="ECO:0000313" key="6">
    <source>
        <dbReference type="Proteomes" id="UP000028640"/>
    </source>
</evidence>
<dbReference type="GO" id="GO:0005737">
    <property type="term" value="C:cytoplasm"/>
    <property type="evidence" value="ECO:0007669"/>
    <property type="project" value="UniProtKB-SubCell"/>
</dbReference>
<proteinExistence type="inferred from homology"/>
<keyword evidence="1 3" id="KW-0963">Cytoplasm</keyword>
<comment type="subcellular location">
    <subcellularLocation>
        <location evidence="3">Cytoplasm</location>
    </subcellularLocation>
</comment>
<dbReference type="InterPro" id="IPR029442">
    <property type="entry name" value="GyrI-like"/>
</dbReference>
<feature type="domain" description="AraC effector-binding" evidence="4">
    <location>
        <begin position="1"/>
        <end position="152"/>
    </location>
</feature>
<dbReference type="OrthoDB" id="282744at2"/>
<dbReference type="STRING" id="910964.GEAM_2248"/>
<dbReference type="InterPro" id="IPR050908">
    <property type="entry name" value="SmbC-like"/>
</dbReference>
<organism evidence="5 6">
    <name type="scientific">Ewingella americana (strain ATCC 33852 / DSM 4580 / CCUG 14506 / JCM 5911 / LMG 7869 / NCTC 12157 / CDC 1468-78)</name>
    <dbReference type="NCBI Taxonomy" id="910964"/>
    <lineage>
        <taxon>Bacteria</taxon>
        <taxon>Pseudomonadati</taxon>
        <taxon>Pseudomonadota</taxon>
        <taxon>Gammaproteobacteria</taxon>
        <taxon>Enterobacterales</taxon>
        <taxon>Yersiniaceae</taxon>
        <taxon>Ewingella</taxon>
    </lineage>
</organism>
<dbReference type="Pfam" id="PF06445">
    <property type="entry name" value="GyrI-like"/>
    <property type="match status" value="1"/>
</dbReference>
<gene>
    <name evidence="3" type="primary">sbmC</name>
    <name evidence="5" type="ORF">GEAM_2248</name>
</gene>
<evidence type="ECO:0000256" key="1">
    <source>
        <dbReference type="ARBA" id="ARBA00022490"/>
    </source>
</evidence>
<dbReference type="InterPro" id="IPR010499">
    <property type="entry name" value="AraC_E-bd"/>
</dbReference>
<dbReference type="PANTHER" id="PTHR40055">
    <property type="entry name" value="TRANSCRIPTIONAL REGULATOR YGIV-RELATED"/>
    <property type="match status" value="1"/>
</dbReference>